<dbReference type="PROSITE" id="PS00856">
    <property type="entry name" value="GUANYLATE_KINASE_1"/>
    <property type="match status" value="1"/>
</dbReference>
<evidence type="ECO:0000256" key="8">
    <source>
        <dbReference type="ARBA" id="ARBA00030128"/>
    </source>
</evidence>
<evidence type="ECO:0000256" key="5">
    <source>
        <dbReference type="ARBA" id="ARBA00022741"/>
    </source>
</evidence>
<evidence type="ECO:0000259" key="10">
    <source>
        <dbReference type="PROSITE" id="PS50052"/>
    </source>
</evidence>
<dbReference type="Gene3D" id="3.30.63.10">
    <property type="entry name" value="Guanylate Kinase phosphate binding domain"/>
    <property type="match status" value="1"/>
</dbReference>
<protein>
    <recommendedName>
        <fullName evidence="3 9">Guanylate kinase</fullName>
        <ecNumber evidence="2 9">2.7.4.8</ecNumber>
    </recommendedName>
    <alternativeName>
        <fullName evidence="8 9">GMP kinase</fullName>
    </alternativeName>
</protein>
<keyword evidence="4 9" id="KW-0808">Transferase</keyword>
<comment type="function">
    <text evidence="9">Essential for recycling GMP and indirectly, cGMP.</text>
</comment>
<keyword evidence="12" id="KW-1185">Reference proteome</keyword>
<evidence type="ECO:0000256" key="7">
    <source>
        <dbReference type="ARBA" id="ARBA00022840"/>
    </source>
</evidence>
<accession>A0ABU9ATF3</accession>
<evidence type="ECO:0000256" key="4">
    <source>
        <dbReference type="ARBA" id="ARBA00022679"/>
    </source>
</evidence>
<dbReference type="SUPFAM" id="SSF52540">
    <property type="entry name" value="P-loop containing nucleoside triphosphate hydrolases"/>
    <property type="match status" value="1"/>
</dbReference>
<evidence type="ECO:0000256" key="1">
    <source>
        <dbReference type="ARBA" id="ARBA00005790"/>
    </source>
</evidence>
<evidence type="ECO:0000256" key="2">
    <source>
        <dbReference type="ARBA" id="ARBA00012961"/>
    </source>
</evidence>
<evidence type="ECO:0000313" key="11">
    <source>
        <dbReference type="EMBL" id="MEK7951013.1"/>
    </source>
</evidence>
<dbReference type="RefSeq" id="WP_341404615.1">
    <property type="nucleotide sequence ID" value="NZ_JBBUKT010000003.1"/>
</dbReference>
<dbReference type="CDD" id="cd00071">
    <property type="entry name" value="GMPK"/>
    <property type="match status" value="1"/>
</dbReference>
<comment type="caution">
    <text evidence="11">The sequence shown here is derived from an EMBL/GenBank/DDBJ whole genome shotgun (WGS) entry which is preliminary data.</text>
</comment>
<feature type="binding site" evidence="9">
    <location>
        <begin position="11"/>
        <end position="18"/>
    </location>
    <ligand>
        <name>ATP</name>
        <dbReference type="ChEBI" id="CHEBI:30616"/>
    </ligand>
</feature>
<comment type="subcellular location">
    <subcellularLocation>
        <location evidence="9">Cytoplasm</location>
    </subcellularLocation>
</comment>
<reference evidence="11 12" key="1">
    <citation type="submission" date="2024-04" db="EMBL/GenBank/DDBJ databases">
        <title>Luteolibacter sp. isolated from soil.</title>
        <authorList>
            <person name="An J."/>
        </authorList>
    </citation>
    <scope>NUCLEOTIDE SEQUENCE [LARGE SCALE GENOMIC DNA]</scope>
    <source>
        <strain evidence="11 12">Y139</strain>
    </source>
</reference>
<dbReference type="PANTHER" id="PTHR23117:SF13">
    <property type="entry name" value="GUANYLATE KINASE"/>
    <property type="match status" value="1"/>
</dbReference>
<dbReference type="EMBL" id="JBBUKT010000003">
    <property type="protein sequence ID" value="MEK7951013.1"/>
    <property type="molecule type" value="Genomic_DNA"/>
</dbReference>
<evidence type="ECO:0000256" key="3">
    <source>
        <dbReference type="ARBA" id="ARBA00016296"/>
    </source>
</evidence>
<gene>
    <name evidence="9 11" type="primary">gmk</name>
    <name evidence="11" type="ORF">WKV53_10920</name>
</gene>
<proteinExistence type="inferred from homology"/>
<dbReference type="InterPro" id="IPR027417">
    <property type="entry name" value="P-loop_NTPase"/>
</dbReference>
<dbReference type="InterPro" id="IPR017665">
    <property type="entry name" value="Guanylate_kinase"/>
</dbReference>
<evidence type="ECO:0000313" key="12">
    <source>
        <dbReference type="Proteomes" id="UP001371305"/>
    </source>
</evidence>
<dbReference type="Pfam" id="PF00625">
    <property type="entry name" value="Guanylate_kin"/>
    <property type="match status" value="1"/>
</dbReference>
<comment type="similarity">
    <text evidence="1 9">Belongs to the guanylate kinase family.</text>
</comment>
<comment type="catalytic activity">
    <reaction evidence="9">
        <text>GMP + ATP = GDP + ADP</text>
        <dbReference type="Rhea" id="RHEA:20780"/>
        <dbReference type="ChEBI" id="CHEBI:30616"/>
        <dbReference type="ChEBI" id="CHEBI:58115"/>
        <dbReference type="ChEBI" id="CHEBI:58189"/>
        <dbReference type="ChEBI" id="CHEBI:456216"/>
        <dbReference type="EC" id="2.7.4.8"/>
    </reaction>
</comment>
<keyword evidence="6 9" id="KW-0418">Kinase</keyword>
<name>A0ABU9ATF3_9BACT</name>
<dbReference type="Proteomes" id="UP001371305">
    <property type="component" value="Unassembled WGS sequence"/>
</dbReference>
<keyword evidence="5 9" id="KW-0547">Nucleotide-binding</keyword>
<dbReference type="EC" id="2.7.4.8" evidence="2 9"/>
<dbReference type="PANTHER" id="PTHR23117">
    <property type="entry name" value="GUANYLATE KINASE-RELATED"/>
    <property type="match status" value="1"/>
</dbReference>
<evidence type="ECO:0000256" key="6">
    <source>
        <dbReference type="ARBA" id="ARBA00022777"/>
    </source>
</evidence>
<keyword evidence="9" id="KW-0963">Cytoplasm</keyword>
<dbReference type="InterPro" id="IPR008145">
    <property type="entry name" value="GK/Ca_channel_bsu"/>
</dbReference>
<dbReference type="NCBIfam" id="TIGR03263">
    <property type="entry name" value="guanyl_kin"/>
    <property type="match status" value="1"/>
</dbReference>
<feature type="domain" description="Guanylate kinase-like" evidence="10">
    <location>
        <begin position="4"/>
        <end position="186"/>
    </location>
</feature>
<dbReference type="InterPro" id="IPR008144">
    <property type="entry name" value="Guanylate_kin-like_dom"/>
</dbReference>
<evidence type="ECO:0000256" key="9">
    <source>
        <dbReference type="HAMAP-Rule" id="MF_00328"/>
    </source>
</evidence>
<organism evidence="11 12">
    <name type="scientific">Luteolibacter soli</name>
    <dbReference type="NCBI Taxonomy" id="3135280"/>
    <lineage>
        <taxon>Bacteria</taxon>
        <taxon>Pseudomonadati</taxon>
        <taxon>Verrucomicrobiota</taxon>
        <taxon>Verrucomicrobiia</taxon>
        <taxon>Verrucomicrobiales</taxon>
        <taxon>Verrucomicrobiaceae</taxon>
        <taxon>Luteolibacter</taxon>
    </lineage>
</organism>
<dbReference type="InterPro" id="IPR020590">
    <property type="entry name" value="Guanylate_kinase_CS"/>
</dbReference>
<dbReference type="SMART" id="SM00072">
    <property type="entry name" value="GuKc"/>
    <property type="match status" value="1"/>
</dbReference>
<sequence>MRSGILYLVSGPSGSGKSTLCRRLAAEGEAEFSVSCTTRQPRFGETHGKEYFFLTVEEFEARVAAGDFLEHALVHGNHYGTLRSEVIGRLAAGIDVVMDIDVQGAAQVRACENESIRLALVDLFVMPPDEDELARRLRGRGTDSDEVIALRLSNAIDEMHHWPEYRFRLLSGRPEKDYAKFKSLLFGERMRVSRLSKGDLEV</sequence>
<dbReference type="Gene3D" id="3.40.50.300">
    <property type="entry name" value="P-loop containing nucleotide triphosphate hydrolases"/>
    <property type="match status" value="1"/>
</dbReference>
<keyword evidence="7 9" id="KW-0067">ATP-binding</keyword>
<dbReference type="PROSITE" id="PS50052">
    <property type="entry name" value="GUANYLATE_KINASE_2"/>
    <property type="match status" value="1"/>
</dbReference>
<dbReference type="HAMAP" id="MF_00328">
    <property type="entry name" value="Guanylate_kinase"/>
    <property type="match status" value="1"/>
</dbReference>
<dbReference type="GO" id="GO:0004385">
    <property type="term" value="F:GMP kinase activity"/>
    <property type="evidence" value="ECO:0007669"/>
    <property type="project" value="UniProtKB-EC"/>
</dbReference>